<evidence type="ECO:0000256" key="5">
    <source>
        <dbReference type="ARBA" id="ARBA00019087"/>
    </source>
</evidence>
<comment type="pathway">
    <text evidence="2">Siderophore biosynthesis; enterobactin biosynthesis.</text>
</comment>
<dbReference type="Gene3D" id="3.90.470.20">
    <property type="entry name" value="4'-phosphopantetheinyl transferase domain"/>
    <property type="match status" value="1"/>
</dbReference>
<dbReference type="Pfam" id="PF17837">
    <property type="entry name" value="4PPT_N"/>
    <property type="match status" value="1"/>
</dbReference>
<evidence type="ECO:0000256" key="4">
    <source>
        <dbReference type="ARBA" id="ARBA00011503"/>
    </source>
</evidence>
<gene>
    <name evidence="14" type="ORF">WCU84_08470</name>
</gene>
<evidence type="ECO:0000256" key="2">
    <source>
        <dbReference type="ARBA" id="ARBA00004993"/>
    </source>
</evidence>
<dbReference type="Proteomes" id="UP001359469">
    <property type="component" value="Unassembled WGS sequence"/>
</dbReference>
<dbReference type="InterPro" id="IPR037143">
    <property type="entry name" value="4-PPantetheinyl_Trfase_dom_sf"/>
</dbReference>
<comment type="caution">
    <text evidence="14">The sequence shown here is derived from an EMBL/GenBank/DDBJ whole genome shotgun (WGS) entry which is preliminary data.</text>
</comment>
<proteinExistence type="inferred from homology"/>
<accession>A0ABU8JMM7</accession>
<protein>
    <recommendedName>
        <fullName evidence="5">Enterobactin synthase component D</fullName>
    </recommendedName>
    <alternativeName>
        <fullName evidence="8">4'-phosphopantetheinyl transferase EntD</fullName>
    </alternativeName>
    <alternativeName>
        <fullName evidence="9">Enterochelin synthase D</fullName>
    </alternativeName>
</protein>
<evidence type="ECO:0000256" key="1">
    <source>
        <dbReference type="ARBA" id="ARBA00003937"/>
    </source>
</evidence>
<evidence type="ECO:0000256" key="6">
    <source>
        <dbReference type="ARBA" id="ARBA00022679"/>
    </source>
</evidence>
<dbReference type="PANTHER" id="PTHR38096">
    <property type="entry name" value="ENTEROBACTIN SYNTHASE COMPONENT D"/>
    <property type="match status" value="1"/>
</dbReference>
<evidence type="ECO:0000256" key="7">
    <source>
        <dbReference type="ARBA" id="ARBA00023191"/>
    </source>
</evidence>
<comment type="similarity">
    <text evidence="3">Belongs to the P-Pant transferase superfamily. EntD family.</text>
</comment>
<dbReference type="GO" id="GO:0016740">
    <property type="term" value="F:transferase activity"/>
    <property type="evidence" value="ECO:0007669"/>
    <property type="project" value="UniProtKB-KW"/>
</dbReference>
<dbReference type="InterPro" id="IPR003542">
    <property type="entry name" value="Enbac_synth_compD-like"/>
</dbReference>
<evidence type="ECO:0000256" key="11">
    <source>
        <dbReference type="ARBA" id="ARBA00049191"/>
    </source>
</evidence>
<evidence type="ECO:0000259" key="12">
    <source>
        <dbReference type="Pfam" id="PF01648"/>
    </source>
</evidence>
<organism evidence="14 15">
    <name type="scientific">Dickeya chrysanthemi</name>
    <name type="common">Pectobacterium chrysanthemi</name>
    <name type="synonym">Erwinia chrysanthemi</name>
    <dbReference type="NCBI Taxonomy" id="556"/>
    <lineage>
        <taxon>Bacteria</taxon>
        <taxon>Pseudomonadati</taxon>
        <taxon>Pseudomonadota</taxon>
        <taxon>Gammaproteobacteria</taxon>
        <taxon>Enterobacterales</taxon>
        <taxon>Pectobacteriaceae</taxon>
        <taxon>Dickeya</taxon>
    </lineage>
</organism>
<dbReference type="RefSeq" id="WP_226053146.1">
    <property type="nucleotide sequence ID" value="NZ_CP161827.1"/>
</dbReference>
<sequence>MLSSFIKDIEWLTIYQAGNTAVYPGHCARCHFDLSAYRDELFALAGLPVPAEIARSVPKRRAEYLAGRYLAQTVLSRLGVAGYVLTSARDRSPQWPQGIAGSLSHNADSVLCAAHPCNQAMTCVGLDIETRMSAERADNLWPGIADEIEYDWLHSHDPISFASMLTLSFSAKESLFKALYPQVKRYFDFLDVRMVELDTVQQTFTLQLLIDLSPDYLMGRRFSGAYQLRESDITTFLFN</sequence>
<dbReference type="Pfam" id="PF01648">
    <property type="entry name" value="ACPS"/>
    <property type="match status" value="1"/>
</dbReference>
<comment type="catalytic activity">
    <reaction evidence="11">
        <text>apo-[peptidyl-carrier protein] + CoA = holo-[peptidyl-carrier protein] + adenosine 3',5'-bisphosphate + H(+)</text>
        <dbReference type="Rhea" id="RHEA:46228"/>
        <dbReference type="Rhea" id="RHEA-COMP:11479"/>
        <dbReference type="Rhea" id="RHEA-COMP:11480"/>
        <dbReference type="ChEBI" id="CHEBI:15378"/>
        <dbReference type="ChEBI" id="CHEBI:29999"/>
        <dbReference type="ChEBI" id="CHEBI:57287"/>
        <dbReference type="ChEBI" id="CHEBI:58343"/>
        <dbReference type="ChEBI" id="CHEBI:64479"/>
    </reaction>
</comment>
<comment type="subunit">
    <text evidence="4">EntB, EntD, EntE, and EntF form a multienzyme complex called enterobactin synthase.</text>
</comment>
<evidence type="ECO:0000256" key="8">
    <source>
        <dbReference type="ARBA" id="ARBA00029894"/>
    </source>
</evidence>
<dbReference type="PRINTS" id="PR01399">
    <property type="entry name" value="ENTSNTHTASED"/>
</dbReference>
<comment type="catalytic activity">
    <reaction evidence="10">
        <text>apo-[aryl-carrier protein] + CoA = holo-[aryl-carrier protein] + adenosine 3',5'-bisphosphate + H(+)</text>
        <dbReference type="Rhea" id="RHEA:48404"/>
        <dbReference type="Rhea" id="RHEA-COMP:15903"/>
        <dbReference type="Rhea" id="RHEA-COMP:17557"/>
        <dbReference type="ChEBI" id="CHEBI:15378"/>
        <dbReference type="ChEBI" id="CHEBI:29999"/>
        <dbReference type="ChEBI" id="CHEBI:57287"/>
        <dbReference type="ChEBI" id="CHEBI:58343"/>
        <dbReference type="ChEBI" id="CHEBI:64479"/>
    </reaction>
</comment>
<evidence type="ECO:0000259" key="13">
    <source>
        <dbReference type="Pfam" id="PF17837"/>
    </source>
</evidence>
<dbReference type="EMBL" id="JBBBOO010000005">
    <property type="protein sequence ID" value="MEI7063690.1"/>
    <property type="molecule type" value="Genomic_DNA"/>
</dbReference>
<dbReference type="PANTHER" id="PTHR38096:SF1">
    <property type="entry name" value="ENTEROBACTIN SYNTHASE COMPONENT D"/>
    <property type="match status" value="1"/>
</dbReference>
<dbReference type="SUPFAM" id="SSF56214">
    <property type="entry name" value="4'-phosphopantetheinyl transferase"/>
    <property type="match status" value="1"/>
</dbReference>
<keyword evidence="15" id="KW-1185">Reference proteome</keyword>
<evidence type="ECO:0000313" key="15">
    <source>
        <dbReference type="Proteomes" id="UP001359469"/>
    </source>
</evidence>
<keyword evidence="7" id="KW-0259">Enterobactin biosynthesis</keyword>
<feature type="domain" description="4'-phosphopantetheinyl transferase" evidence="12">
    <location>
        <begin position="124"/>
        <end position="206"/>
    </location>
</feature>
<keyword evidence="6 14" id="KW-0808">Transferase</keyword>
<comment type="function">
    <text evidence="1">Involved in the biosynthesis of the siderophore enterobactin (enterochelin), which is a macrocyclic trimeric lactone of N-(2,3-dihydroxybenzoyl)-serine. The serine trilactone serves as a scaffolding for the three catechol functionalities that provide hexadentate coordination for the tightly ligated iron(2+) atoms. Plays an essential role in the assembly of the enterobactin by catalyzing the transfer of the 4'-phosphopantetheine (Ppant) moiety from coenzyme A to the apo-domains of both EntB (ArCP domain) and EntF (PCP domain) to yield their holo-forms which make them competent for the activation of 2,3-dihydroxybenzoate (DHB) and L-serine, respectively.</text>
</comment>
<dbReference type="InterPro" id="IPR008278">
    <property type="entry name" value="4-PPantetheinyl_Trfase_dom"/>
</dbReference>
<reference evidence="14 15" key="1">
    <citation type="submission" date="2024-03" db="EMBL/GenBank/DDBJ databases">
        <title>Analysis of soft rot Pectobacteriaceae population diversity in US potato growing regions between 2016 and 2022.</title>
        <authorList>
            <person name="Ma X."/>
            <person name="Zhang X."/>
            <person name="Stodghill P."/>
            <person name="Rioux R."/>
            <person name="Babler B."/>
            <person name="Shrestha S."/>
            <person name="Babler B."/>
            <person name="Rivedal H."/>
            <person name="Frost K."/>
            <person name="Hao J."/>
            <person name="Secor G."/>
            <person name="Swingle B."/>
        </authorList>
    </citation>
    <scope>NUCLEOTIDE SEQUENCE [LARGE SCALE GENOMIC DNA]</scope>
    <source>
        <strain evidence="14 15">SR64</strain>
    </source>
</reference>
<name>A0ABU8JMM7_DICCH</name>
<dbReference type="InterPro" id="IPR041354">
    <property type="entry name" value="4PPT_N"/>
</dbReference>
<feature type="domain" description="4'-phosphopantetheinyl transferase N-terminal" evidence="13">
    <location>
        <begin position="52"/>
        <end position="114"/>
    </location>
</feature>
<evidence type="ECO:0000313" key="14">
    <source>
        <dbReference type="EMBL" id="MEI7063690.1"/>
    </source>
</evidence>
<evidence type="ECO:0000256" key="10">
    <source>
        <dbReference type="ARBA" id="ARBA00049176"/>
    </source>
</evidence>
<evidence type="ECO:0000256" key="9">
    <source>
        <dbReference type="ARBA" id="ARBA00031996"/>
    </source>
</evidence>
<evidence type="ECO:0000256" key="3">
    <source>
        <dbReference type="ARBA" id="ARBA00008342"/>
    </source>
</evidence>